<dbReference type="AlphaFoldDB" id="A0A7W8QH99"/>
<gene>
    <name evidence="2" type="ORF">HDA36_000511</name>
</gene>
<comment type="caution">
    <text evidence="2">The sequence shown here is derived from an EMBL/GenBank/DDBJ whole genome shotgun (WGS) entry which is preliminary data.</text>
</comment>
<evidence type="ECO:0000313" key="2">
    <source>
        <dbReference type="EMBL" id="MBB5430427.1"/>
    </source>
</evidence>
<dbReference type="RefSeq" id="WP_184388289.1">
    <property type="nucleotide sequence ID" value="NZ_BAAAJD010000023.1"/>
</dbReference>
<reference evidence="2 3" key="1">
    <citation type="submission" date="2020-08" db="EMBL/GenBank/DDBJ databases">
        <title>Sequencing the genomes of 1000 actinobacteria strains.</title>
        <authorList>
            <person name="Klenk H.-P."/>
        </authorList>
    </citation>
    <scope>NUCLEOTIDE SEQUENCE [LARGE SCALE GENOMIC DNA]</scope>
    <source>
        <strain evidence="2 3">DSM 44551</strain>
    </source>
</reference>
<keyword evidence="3" id="KW-1185">Reference proteome</keyword>
<feature type="compositionally biased region" description="Low complexity" evidence="1">
    <location>
        <begin position="125"/>
        <end position="139"/>
    </location>
</feature>
<sequence>MCTRPRALGLHHVCLDCRVAFKHAGRRERACPNCAAELIDAGNDLEVPRRGDHAGWRVLGILLRAGVTFHSSCCDGPGWRPRTMAQVKERLAAAERTGAPIAEALTTADIDEIGLRPRPVRPGRPRGVPARPAAGPLPR</sequence>
<protein>
    <recommendedName>
        <fullName evidence="4">Deoxyxylulose-5-phosphate synthase</fullName>
    </recommendedName>
</protein>
<evidence type="ECO:0000256" key="1">
    <source>
        <dbReference type="SAM" id="MobiDB-lite"/>
    </source>
</evidence>
<evidence type="ECO:0000313" key="3">
    <source>
        <dbReference type="Proteomes" id="UP000572635"/>
    </source>
</evidence>
<name>A0A7W8QH99_9ACTN</name>
<proteinExistence type="predicted"/>
<feature type="region of interest" description="Disordered" evidence="1">
    <location>
        <begin position="113"/>
        <end position="139"/>
    </location>
</feature>
<organism evidence="2 3">
    <name type="scientific">Nocardiopsis composta</name>
    <dbReference type="NCBI Taxonomy" id="157465"/>
    <lineage>
        <taxon>Bacteria</taxon>
        <taxon>Bacillati</taxon>
        <taxon>Actinomycetota</taxon>
        <taxon>Actinomycetes</taxon>
        <taxon>Streptosporangiales</taxon>
        <taxon>Nocardiopsidaceae</taxon>
        <taxon>Nocardiopsis</taxon>
    </lineage>
</organism>
<evidence type="ECO:0008006" key="4">
    <source>
        <dbReference type="Google" id="ProtNLM"/>
    </source>
</evidence>
<accession>A0A7W8QH99</accession>
<dbReference type="EMBL" id="JACHDB010000001">
    <property type="protein sequence ID" value="MBB5430427.1"/>
    <property type="molecule type" value="Genomic_DNA"/>
</dbReference>
<dbReference type="Proteomes" id="UP000572635">
    <property type="component" value="Unassembled WGS sequence"/>
</dbReference>